<accession>D5GPC1</accession>
<name>D5GPC1_TUBMM</name>
<dbReference type="InParanoid" id="D5GPC1"/>
<gene>
    <name evidence="2" type="ORF">GSTUM_00011795001</name>
</gene>
<organism evidence="2 3">
    <name type="scientific">Tuber melanosporum (strain Mel28)</name>
    <name type="common">Perigord black truffle</name>
    <dbReference type="NCBI Taxonomy" id="656061"/>
    <lineage>
        <taxon>Eukaryota</taxon>
        <taxon>Fungi</taxon>
        <taxon>Dikarya</taxon>
        <taxon>Ascomycota</taxon>
        <taxon>Pezizomycotina</taxon>
        <taxon>Pezizomycetes</taxon>
        <taxon>Pezizales</taxon>
        <taxon>Tuberaceae</taxon>
        <taxon>Tuber</taxon>
    </lineage>
</organism>
<reference evidence="2 3" key="1">
    <citation type="journal article" date="2010" name="Nature">
        <title>Perigord black truffle genome uncovers evolutionary origins and mechanisms of symbiosis.</title>
        <authorList>
            <person name="Martin F."/>
            <person name="Kohler A."/>
            <person name="Murat C."/>
            <person name="Balestrini R."/>
            <person name="Coutinho P.M."/>
            <person name="Jaillon O."/>
            <person name="Montanini B."/>
            <person name="Morin E."/>
            <person name="Noel B."/>
            <person name="Percudani R."/>
            <person name="Porcel B."/>
            <person name="Rubini A."/>
            <person name="Amicucci A."/>
            <person name="Amselem J."/>
            <person name="Anthouard V."/>
            <person name="Arcioni S."/>
            <person name="Artiguenave F."/>
            <person name="Aury J.M."/>
            <person name="Ballario P."/>
            <person name="Bolchi A."/>
            <person name="Brenna A."/>
            <person name="Brun A."/>
            <person name="Buee M."/>
            <person name="Cantarel B."/>
            <person name="Chevalier G."/>
            <person name="Couloux A."/>
            <person name="Da Silva C."/>
            <person name="Denoeud F."/>
            <person name="Duplessis S."/>
            <person name="Ghignone S."/>
            <person name="Hilselberger B."/>
            <person name="Iotti M."/>
            <person name="Marcais B."/>
            <person name="Mello A."/>
            <person name="Miranda M."/>
            <person name="Pacioni G."/>
            <person name="Quesneville H."/>
            <person name="Riccioni C."/>
            <person name="Ruotolo R."/>
            <person name="Splivallo R."/>
            <person name="Stocchi V."/>
            <person name="Tisserant E."/>
            <person name="Viscomi A.R."/>
            <person name="Zambonelli A."/>
            <person name="Zampieri E."/>
            <person name="Henrissat B."/>
            <person name="Lebrun M.H."/>
            <person name="Paolocci F."/>
            <person name="Bonfante P."/>
            <person name="Ottonello S."/>
            <person name="Wincker P."/>
        </authorList>
    </citation>
    <scope>NUCLEOTIDE SEQUENCE [LARGE SCALE GENOMIC DNA]</scope>
    <source>
        <strain evidence="2 3">Mel28</strain>
    </source>
</reference>
<dbReference type="GeneID" id="9186626"/>
<evidence type="ECO:0000256" key="1">
    <source>
        <dbReference type="SAM" id="MobiDB-lite"/>
    </source>
</evidence>
<sequence length="154" mass="16942">MEPLGGNQKSAQVPDLELELPRIPEKAYIPGYLSRDLDLPAVLAPPDPPSSQLALAFGSASSQTSSQDEDSVVGTKVAICFSMEDEGTEYSEYPRNDEMNLKHLKGKINKLQQIRKNSAGKIRFLQKSCEDAMEIAMNAEADLEHVMKLYVSKG</sequence>
<keyword evidence="3" id="KW-1185">Reference proteome</keyword>
<proteinExistence type="predicted"/>
<dbReference type="KEGG" id="tml:GSTUM_00011795001"/>
<protein>
    <submittedName>
        <fullName evidence="2">(Perigord truffle) hypothetical protein</fullName>
    </submittedName>
</protein>
<evidence type="ECO:0000313" key="3">
    <source>
        <dbReference type="Proteomes" id="UP000006911"/>
    </source>
</evidence>
<dbReference type="HOGENOM" id="CLU_1705547_0_0_1"/>
<dbReference type="Proteomes" id="UP000006911">
    <property type="component" value="Unassembled WGS sequence"/>
</dbReference>
<evidence type="ECO:0000313" key="2">
    <source>
        <dbReference type="EMBL" id="CAZ86386.1"/>
    </source>
</evidence>
<dbReference type="EMBL" id="FN430373">
    <property type="protein sequence ID" value="CAZ86386.1"/>
    <property type="molecule type" value="Genomic_DNA"/>
</dbReference>
<dbReference type="AlphaFoldDB" id="D5GPC1"/>
<feature type="region of interest" description="Disordered" evidence="1">
    <location>
        <begin position="39"/>
        <end position="71"/>
    </location>
</feature>
<dbReference type="RefSeq" id="XP_002842195.1">
    <property type="nucleotide sequence ID" value="XM_002842149.1"/>
</dbReference>